<evidence type="ECO:0000256" key="1">
    <source>
        <dbReference type="ARBA" id="ARBA00004196"/>
    </source>
</evidence>
<organism evidence="6 7">
    <name type="scientific">Horticoccus luteus</name>
    <dbReference type="NCBI Taxonomy" id="2862869"/>
    <lineage>
        <taxon>Bacteria</taxon>
        <taxon>Pseudomonadati</taxon>
        <taxon>Verrucomicrobiota</taxon>
        <taxon>Opitutia</taxon>
        <taxon>Opitutales</taxon>
        <taxon>Opitutaceae</taxon>
        <taxon>Horticoccus</taxon>
    </lineage>
</organism>
<accession>A0A8F9TTN7</accession>
<dbReference type="PANTHER" id="PTHR46847">
    <property type="entry name" value="D-ALLOSE-BINDING PERIPLASMIC PROTEIN-RELATED"/>
    <property type="match status" value="1"/>
</dbReference>
<gene>
    <name evidence="6" type="ORF">K0B96_09610</name>
</gene>
<evidence type="ECO:0000256" key="4">
    <source>
        <dbReference type="SAM" id="SignalP"/>
    </source>
</evidence>
<dbReference type="PANTHER" id="PTHR46847:SF1">
    <property type="entry name" value="D-ALLOSE-BINDING PERIPLASMIC PROTEIN-RELATED"/>
    <property type="match status" value="1"/>
</dbReference>
<keyword evidence="7" id="KW-1185">Reference proteome</keyword>
<dbReference type="AlphaFoldDB" id="A0A8F9TTN7"/>
<name>A0A8F9TTN7_9BACT</name>
<dbReference type="RefSeq" id="WP_220160688.1">
    <property type="nucleotide sequence ID" value="NZ_CP080507.1"/>
</dbReference>
<dbReference type="CDD" id="cd20004">
    <property type="entry name" value="PBP1_ABC_sugar_binding-like"/>
    <property type="match status" value="1"/>
</dbReference>
<dbReference type="KEGG" id="ole:K0B96_09610"/>
<dbReference type="EMBL" id="CP080507">
    <property type="protein sequence ID" value="QYM77583.1"/>
    <property type="molecule type" value="Genomic_DNA"/>
</dbReference>
<sequence>MKKLLLLSLALAVPVLRAADYRIAVIPKGTTHSYWKSVEAGANDAAKELHVDIVWQGPLREDDRAQQISLVQQFVASKISAIVLAPLDEVALRGPVLAAHERHIPVVIIDSALKGEPGRDYASFVATDNRHGGQLAGEELVRLLGGHGKVVLLRCMEGSASTGDREEGFLAVMRAHPQIQMLVENRYGGATTGSAQDAAMNLMDKIREADGIFCPNESTTHGMLLALRQTGLLGKKTFVGFDAAPQLLQALAKGDIAALVAQNPRRMGYIGVVNAVKALRGEPVEAHVDTGCALVTRENRDTPEIKKLLGL</sequence>
<keyword evidence="3 4" id="KW-0732">Signal</keyword>
<protein>
    <submittedName>
        <fullName evidence="6">Substrate-binding domain-containing protein</fullName>
    </submittedName>
</protein>
<evidence type="ECO:0000256" key="3">
    <source>
        <dbReference type="ARBA" id="ARBA00022729"/>
    </source>
</evidence>
<dbReference type="InterPro" id="IPR028082">
    <property type="entry name" value="Peripla_BP_I"/>
</dbReference>
<feature type="domain" description="Periplasmic binding protein" evidence="5">
    <location>
        <begin position="23"/>
        <end position="282"/>
    </location>
</feature>
<dbReference type="SUPFAM" id="SSF53822">
    <property type="entry name" value="Periplasmic binding protein-like I"/>
    <property type="match status" value="1"/>
</dbReference>
<comment type="similarity">
    <text evidence="2">Belongs to the bacterial solute-binding protein 2 family.</text>
</comment>
<evidence type="ECO:0000256" key="2">
    <source>
        <dbReference type="ARBA" id="ARBA00007639"/>
    </source>
</evidence>
<evidence type="ECO:0000259" key="5">
    <source>
        <dbReference type="Pfam" id="PF13407"/>
    </source>
</evidence>
<proteinExistence type="inferred from homology"/>
<dbReference type="InterPro" id="IPR025997">
    <property type="entry name" value="SBP_2_dom"/>
</dbReference>
<dbReference type="Proteomes" id="UP000825051">
    <property type="component" value="Chromosome"/>
</dbReference>
<dbReference type="GO" id="GO:0030246">
    <property type="term" value="F:carbohydrate binding"/>
    <property type="evidence" value="ECO:0007669"/>
    <property type="project" value="UniProtKB-ARBA"/>
</dbReference>
<dbReference type="Pfam" id="PF13407">
    <property type="entry name" value="Peripla_BP_4"/>
    <property type="match status" value="1"/>
</dbReference>
<reference evidence="6" key="1">
    <citation type="submission" date="2021-08" db="EMBL/GenBank/DDBJ databases">
        <title>Genome of a novel bacterium of the phylum Verrucomicrobia, Oleiharenicola sp. KSB-15.</title>
        <authorList>
            <person name="Chung J.-H."/>
            <person name="Ahn J.-H."/>
            <person name="Yoon Y."/>
            <person name="Kim D.-Y."/>
            <person name="An S.-H."/>
            <person name="Park I."/>
            <person name="Yeon J."/>
        </authorList>
    </citation>
    <scope>NUCLEOTIDE SEQUENCE</scope>
    <source>
        <strain evidence="6">KSB-15</strain>
    </source>
</reference>
<evidence type="ECO:0000313" key="7">
    <source>
        <dbReference type="Proteomes" id="UP000825051"/>
    </source>
</evidence>
<dbReference type="Gene3D" id="3.40.50.2300">
    <property type="match status" value="2"/>
</dbReference>
<feature type="signal peptide" evidence="4">
    <location>
        <begin position="1"/>
        <end position="18"/>
    </location>
</feature>
<comment type="subcellular location">
    <subcellularLocation>
        <location evidence="1">Cell envelope</location>
    </subcellularLocation>
</comment>
<evidence type="ECO:0000313" key="6">
    <source>
        <dbReference type="EMBL" id="QYM77583.1"/>
    </source>
</evidence>
<dbReference type="GO" id="GO:0030313">
    <property type="term" value="C:cell envelope"/>
    <property type="evidence" value="ECO:0007669"/>
    <property type="project" value="UniProtKB-SubCell"/>
</dbReference>
<feature type="chain" id="PRO_5034214379" evidence="4">
    <location>
        <begin position="19"/>
        <end position="311"/>
    </location>
</feature>